<gene>
    <name evidence="1" type="ORF">RFH47_04495</name>
</gene>
<name>A0AAW8J753_9GAMM</name>
<dbReference type="RefSeq" id="WP_308981122.1">
    <property type="nucleotide sequence ID" value="NZ_JAVIDL010000006.1"/>
</dbReference>
<evidence type="ECO:0000313" key="1">
    <source>
        <dbReference type="EMBL" id="MDQ8934994.1"/>
    </source>
</evidence>
<organism evidence="1 2">
    <name type="scientific">Acinetobacter rudis</name>
    <dbReference type="NCBI Taxonomy" id="632955"/>
    <lineage>
        <taxon>Bacteria</taxon>
        <taxon>Pseudomonadati</taxon>
        <taxon>Pseudomonadota</taxon>
        <taxon>Gammaproteobacteria</taxon>
        <taxon>Moraxellales</taxon>
        <taxon>Moraxellaceae</taxon>
        <taxon>Acinetobacter</taxon>
    </lineage>
</organism>
<reference evidence="1" key="1">
    <citation type="submission" date="2023-08" db="EMBL/GenBank/DDBJ databases">
        <title>Emergence of clinically-relevant ST2 carbapenem-resistant Acinetobacter baumannii strains in hospital sewages in Zhejiang, East of China.</title>
        <authorList>
            <person name="Kaichao C."/>
            <person name="Zhang R."/>
        </authorList>
    </citation>
    <scope>NUCLEOTIDE SEQUENCE</scope>
    <source>
        <strain evidence="1">M-RB-37</strain>
    </source>
</reference>
<dbReference type="EMBL" id="JAVIDL010000006">
    <property type="protein sequence ID" value="MDQ8934994.1"/>
    <property type="molecule type" value="Genomic_DNA"/>
</dbReference>
<protein>
    <submittedName>
        <fullName evidence="1">Uncharacterized protein</fullName>
    </submittedName>
</protein>
<sequence length="160" mass="17928">MYKLILIIVFAFSILLFWIQQLQSSTTSPVAVEPMVKHSQAPSQSASAVAVAVASRWNKTPQIDPLKPIQLFKPLSKQQVANDANFIFSKRLQQADSYPIAYAEELIVQRHVGDQVQFQVPELGIDVIGVINSLTAVDEDIHRWSGRILHSPYNLTFSIL</sequence>
<dbReference type="AlphaFoldDB" id="A0AAW8J753"/>
<evidence type="ECO:0000313" key="2">
    <source>
        <dbReference type="Proteomes" id="UP001243844"/>
    </source>
</evidence>
<proteinExistence type="predicted"/>
<comment type="caution">
    <text evidence="1">The sequence shown here is derived from an EMBL/GenBank/DDBJ whole genome shotgun (WGS) entry which is preliminary data.</text>
</comment>
<dbReference type="Proteomes" id="UP001243844">
    <property type="component" value="Unassembled WGS sequence"/>
</dbReference>
<accession>A0AAW8J753</accession>